<comment type="caution">
    <text evidence="3">The sequence shown here is derived from an EMBL/GenBank/DDBJ whole genome shotgun (WGS) entry which is preliminary data.</text>
</comment>
<sequence length="87" mass="10062">MSTKEDTFLYFDFGSNLLKERLQLANPSARFHCTGQLKDYTLNFGLWGEHIDNSWHGGVATIEPKEGEEVWGVVWSRRRCTKVCTDH</sequence>
<dbReference type="PANTHER" id="PTHR12935:SF13">
    <property type="entry name" value="GAMMA-GLUTAMYLCYCLOTRANSFERASE"/>
    <property type="match status" value="1"/>
</dbReference>
<dbReference type="AlphaFoldDB" id="A0ABD0VXQ5"/>
<keyword evidence="1" id="KW-0456">Lyase</keyword>
<dbReference type="CDD" id="cd06661">
    <property type="entry name" value="GGCT_like"/>
    <property type="match status" value="1"/>
</dbReference>
<dbReference type="InterPro" id="IPR013024">
    <property type="entry name" value="GGCT-like"/>
</dbReference>
<dbReference type="SUPFAM" id="SSF110857">
    <property type="entry name" value="Gamma-glutamyl cyclotransferase-like"/>
    <property type="match status" value="1"/>
</dbReference>
<dbReference type="InterPro" id="IPR017939">
    <property type="entry name" value="G-Glutamylcylcotransferase"/>
</dbReference>
<dbReference type="Gene3D" id="3.10.490.10">
    <property type="entry name" value="Gamma-glutamyl cyclotransferase-like"/>
    <property type="match status" value="1"/>
</dbReference>
<proteinExistence type="predicted"/>
<dbReference type="EMBL" id="JAGEUA010000011">
    <property type="protein sequence ID" value="KAL0962056.1"/>
    <property type="molecule type" value="Genomic_DNA"/>
</dbReference>
<evidence type="ECO:0000313" key="4">
    <source>
        <dbReference type="Proteomes" id="UP001557470"/>
    </source>
</evidence>
<evidence type="ECO:0000256" key="2">
    <source>
        <dbReference type="PIRSR" id="PIRSR617939-2"/>
    </source>
</evidence>
<dbReference type="Proteomes" id="UP001557470">
    <property type="component" value="Unassembled WGS sequence"/>
</dbReference>
<organism evidence="3 4">
    <name type="scientific">Umbra pygmaea</name>
    <name type="common">Eastern mudminnow</name>
    <dbReference type="NCBI Taxonomy" id="75934"/>
    <lineage>
        <taxon>Eukaryota</taxon>
        <taxon>Metazoa</taxon>
        <taxon>Chordata</taxon>
        <taxon>Craniata</taxon>
        <taxon>Vertebrata</taxon>
        <taxon>Euteleostomi</taxon>
        <taxon>Actinopterygii</taxon>
        <taxon>Neopterygii</taxon>
        <taxon>Teleostei</taxon>
        <taxon>Protacanthopterygii</taxon>
        <taxon>Esociformes</taxon>
        <taxon>Umbridae</taxon>
        <taxon>Umbra</taxon>
    </lineage>
</organism>
<keyword evidence="4" id="KW-1185">Reference proteome</keyword>
<protein>
    <recommendedName>
        <fullName evidence="5">Gamma-glutamylcyclotransferase</fullName>
    </recommendedName>
</protein>
<feature type="binding site" evidence="2">
    <location>
        <begin position="10"/>
        <end position="15"/>
    </location>
    <ligand>
        <name>substrate</name>
    </ligand>
</feature>
<name>A0ABD0VXQ5_UMBPY</name>
<accession>A0ABD0VXQ5</accession>
<dbReference type="PANTHER" id="PTHR12935">
    <property type="entry name" value="GAMMA-GLUTAMYLCYCLOTRANSFERASE"/>
    <property type="match status" value="1"/>
</dbReference>
<evidence type="ECO:0000313" key="3">
    <source>
        <dbReference type="EMBL" id="KAL0962056.1"/>
    </source>
</evidence>
<reference evidence="3 4" key="1">
    <citation type="submission" date="2024-06" db="EMBL/GenBank/DDBJ databases">
        <authorList>
            <person name="Pan Q."/>
            <person name="Wen M."/>
            <person name="Jouanno E."/>
            <person name="Zahm M."/>
            <person name="Klopp C."/>
            <person name="Cabau C."/>
            <person name="Louis A."/>
            <person name="Berthelot C."/>
            <person name="Parey E."/>
            <person name="Roest Crollius H."/>
            <person name="Montfort J."/>
            <person name="Robinson-Rechavi M."/>
            <person name="Bouchez O."/>
            <person name="Lampietro C."/>
            <person name="Lopez Roques C."/>
            <person name="Donnadieu C."/>
            <person name="Postlethwait J."/>
            <person name="Bobe J."/>
            <person name="Verreycken H."/>
            <person name="Guiguen Y."/>
        </authorList>
    </citation>
    <scope>NUCLEOTIDE SEQUENCE [LARGE SCALE GENOMIC DNA]</scope>
    <source>
        <strain evidence="3">Up_M1</strain>
        <tissue evidence="3">Testis</tissue>
    </source>
</reference>
<dbReference type="GO" id="GO:0016829">
    <property type="term" value="F:lyase activity"/>
    <property type="evidence" value="ECO:0007669"/>
    <property type="project" value="UniProtKB-KW"/>
</dbReference>
<evidence type="ECO:0008006" key="5">
    <source>
        <dbReference type="Google" id="ProtNLM"/>
    </source>
</evidence>
<evidence type="ECO:0000256" key="1">
    <source>
        <dbReference type="ARBA" id="ARBA00023239"/>
    </source>
</evidence>
<dbReference type="InterPro" id="IPR036568">
    <property type="entry name" value="GGCT-like_sf"/>
</dbReference>
<gene>
    <name evidence="3" type="ORF">UPYG_G00335150</name>
</gene>